<dbReference type="AlphaFoldDB" id="A0A225UMY2"/>
<keyword evidence="2" id="KW-1185">Reference proteome</keyword>
<name>A0A225UMY2_9STRA</name>
<gene>
    <name evidence="1" type="ORF">PHMEG_00036031</name>
</gene>
<dbReference type="Proteomes" id="UP000198211">
    <property type="component" value="Unassembled WGS sequence"/>
</dbReference>
<evidence type="ECO:0000313" key="2">
    <source>
        <dbReference type="Proteomes" id="UP000198211"/>
    </source>
</evidence>
<protein>
    <recommendedName>
        <fullName evidence="3">C2H2-type domain-containing protein</fullName>
    </recommendedName>
</protein>
<reference evidence="2" key="1">
    <citation type="submission" date="2017-03" db="EMBL/GenBank/DDBJ databases">
        <title>Phytopthora megakarya and P. palmivora, two closely related causual agents of cacao black pod achieved similar genome size and gene model numbers by different mechanisms.</title>
        <authorList>
            <person name="Ali S."/>
            <person name="Shao J."/>
            <person name="Larry D.J."/>
            <person name="Kronmiller B."/>
            <person name="Shen D."/>
            <person name="Strem M.D."/>
            <person name="Melnick R.L."/>
            <person name="Guiltinan M.J."/>
            <person name="Tyler B.M."/>
            <person name="Meinhardt L.W."/>
            <person name="Bailey B.A."/>
        </authorList>
    </citation>
    <scope>NUCLEOTIDE SEQUENCE [LARGE SCALE GENOMIC DNA]</scope>
    <source>
        <strain evidence="2">zdho120</strain>
    </source>
</reference>
<sequence>MNVCAMPGLIMIATEPDTFLYTFGWTSNVALKSNRHLITLNKGDIVMFRGDLIYQPVGYRTNNLSLYAYLDPLEYTRPEIHHPHVFTVIDDIRSNDDPFCFVWNCGFKGENMSSVRKHLNRFHHFHFNEKRRKHDPEESLVIE</sequence>
<accession>A0A225UMY2</accession>
<dbReference type="OrthoDB" id="122409at2759"/>
<evidence type="ECO:0008006" key="3">
    <source>
        <dbReference type="Google" id="ProtNLM"/>
    </source>
</evidence>
<dbReference type="EMBL" id="NBNE01014627">
    <property type="protein sequence ID" value="OWY94281.1"/>
    <property type="molecule type" value="Genomic_DNA"/>
</dbReference>
<evidence type="ECO:0000313" key="1">
    <source>
        <dbReference type="EMBL" id="OWY94281.1"/>
    </source>
</evidence>
<proteinExistence type="predicted"/>
<organism evidence="1 2">
    <name type="scientific">Phytophthora megakarya</name>
    <dbReference type="NCBI Taxonomy" id="4795"/>
    <lineage>
        <taxon>Eukaryota</taxon>
        <taxon>Sar</taxon>
        <taxon>Stramenopiles</taxon>
        <taxon>Oomycota</taxon>
        <taxon>Peronosporomycetes</taxon>
        <taxon>Peronosporales</taxon>
        <taxon>Peronosporaceae</taxon>
        <taxon>Phytophthora</taxon>
    </lineage>
</organism>
<comment type="caution">
    <text evidence="1">The sequence shown here is derived from an EMBL/GenBank/DDBJ whole genome shotgun (WGS) entry which is preliminary data.</text>
</comment>